<dbReference type="InterPro" id="IPR029016">
    <property type="entry name" value="GAF-like_dom_sf"/>
</dbReference>
<dbReference type="Pfam" id="PF13492">
    <property type="entry name" value="GAF_3"/>
    <property type="match status" value="1"/>
</dbReference>
<feature type="region of interest" description="Disordered" evidence="10">
    <location>
        <begin position="1"/>
        <end position="21"/>
    </location>
</feature>
<evidence type="ECO:0000256" key="2">
    <source>
        <dbReference type="ARBA" id="ARBA00006402"/>
    </source>
</evidence>
<dbReference type="InterPro" id="IPR003018">
    <property type="entry name" value="GAF"/>
</dbReference>
<keyword evidence="9" id="KW-0175">Coiled coil</keyword>
<sequence length="619" mass="67896">MTGSANSHISSKHSANSQQRQGREYSNGKFLGVPAQLWFVLDTVGHFITLHWPDAEQWGIDPGILVGQPSVQFLAHGCQTGYRACLERVLTHGQAEWFDGMIAVGNQGLPCQLLLSPLLHPEAPPTQVVGRASLTGTVISANDSTADSIPGQLPGEEWFRWSQEAIDCAQAQSYAALLNRITRNIRRTLDLDTIWRHTVDGLGAMFCSQRNLVCTYQTGDKTVTVTAESCQQGLTPWLHQEFSLAQLNYLQRAIASAEPVLALTDETHPDGAISCHPASVLAIATRYQDQPNGIIVLYSQSDRVWSPLELELVSDLADQVGTAIAHAQLFGESHALAVKLQEANTNLLKKHQELEEARHQAEEASRLKSEFLANTSHELRTPLNGMIGFLKLVLDGMADDPEEQEDFIQEAHKSAIHLLSLINDVLDIAKIEAGKLQIDMSPLNLKELFQDVENFTRPQAEQKGLEFKLLVPATRDEIILLGNYQRLLQVMLNLVGNAIKFTHEGGVTISAEVKLQKTTFQGQSRPGFVKVSVADTGIGVSLEKQDRLFQTFSQVDGDRTRQYGGTGLGLAISQKLVEAMGGVVQFISMGEGLGATVTFTTLLYREPVLISSEPIQPIS</sequence>
<keyword evidence="6 12" id="KW-0418">Kinase</keyword>
<dbReference type="SUPFAM" id="SSF55781">
    <property type="entry name" value="GAF domain-like"/>
    <property type="match status" value="1"/>
</dbReference>
<dbReference type="CDD" id="cd00082">
    <property type="entry name" value="HisKA"/>
    <property type="match status" value="1"/>
</dbReference>
<dbReference type="SMART" id="SM00065">
    <property type="entry name" value="GAF"/>
    <property type="match status" value="1"/>
</dbReference>
<dbReference type="SMART" id="SM00387">
    <property type="entry name" value="HATPase_c"/>
    <property type="match status" value="1"/>
</dbReference>
<evidence type="ECO:0000256" key="7">
    <source>
        <dbReference type="ARBA" id="ARBA00023012"/>
    </source>
</evidence>
<dbReference type="Gene3D" id="3.30.450.40">
    <property type="match status" value="1"/>
</dbReference>
<dbReference type="Pfam" id="PF00512">
    <property type="entry name" value="HisKA"/>
    <property type="match status" value="1"/>
</dbReference>
<keyword evidence="13" id="KW-1185">Reference proteome</keyword>
<evidence type="ECO:0000256" key="10">
    <source>
        <dbReference type="SAM" id="MobiDB-lite"/>
    </source>
</evidence>
<evidence type="ECO:0000256" key="4">
    <source>
        <dbReference type="ARBA" id="ARBA00022553"/>
    </source>
</evidence>
<evidence type="ECO:0000256" key="1">
    <source>
        <dbReference type="ARBA" id="ARBA00000085"/>
    </source>
</evidence>
<dbReference type="Gene3D" id="1.10.287.130">
    <property type="match status" value="1"/>
</dbReference>
<dbReference type="OrthoDB" id="445851at2"/>
<dbReference type="STRING" id="1641165.XM38_11690"/>
<evidence type="ECO:0000256" key="5">
    <source>
        <dbReference type="ARBA" id="ARBA00022679"/>
    </source>
</evidence>
<keyword evidence="5" id="KW-0808">Transferase</keyword>
<organism evidence="12 13">
    <name type="scientific">Halomicronema hongdechloris C2206</name>
    <dbReference type="NCBI Taxonomy" id="1641165"/>
    <lineage>
        <taxon>Bacteria</taxon>
        <taxon>Bacillati</taxon>
        <taxon>Cyanobacteriota</taxon>
        <taxon>Cyanophyceae</taxon>
        <taxon>Nodosilineales</taxon>
        <taxon>Nodosilineaceae</taxon>
        <taxon>Halomicronema</taxon>
    </lineage>
</organism>
<dbReference type="InterPro" id="IPR036890">
    <property type="entry name" value="HATPase_C_sf"/>
</dbReference>
<evidence type="ECO:0000256" key="8">
    <source>
        <dbReference type="ARBA" id="ARBA00074306"/>
    </source>
</evidence>
<gene>
    <name evidence="12" type="ORF">XM38_009450</name>
</gene>
<dbReference type="InterPro" id="IPR003594">
    <property type="entry name" value="HATPase_dom"/>
</dbReference>
<comment type="similarity">
    <text evidence="2">In the N-terminal section; belongs to the phytochrome family.</text>
</comment>
<evidence type="ECO:0000313" key="13">
    <source>
        <dbReference type="Proteomes" id="UP000191901"/>
    </source>
</evidence>
<reference evidence="12 13" key="1">
    <citation type="journal article" date="2016" name="Biochim. Biophys. Acta">
        <title>Characterization of red-shifted phycobilisomes isolated from the chlorophyll f-containing cyanobacterium Halomicronema hongdechloris.</title>
        <authorList>
            <person name="Li Y."/>
            <person name="Lin Y."/>
            <person name="Garvey C.J."/>
            <person name="Birch D."/>
            <person name="Corkery R.W."/>
            <person name="Loughlin P.C."/>
            <person name="Scheer H."/>
            <person name="Willows R.D."/>
            <person name="Chen M."/>
        </authorList>
    </citation>
    <scope>NUCLEOTIDE SEQUENCE [LARGE SCALE GENOMIC DNA]</scope>
    <source>
        <strain evidence="12 13">C2206</strain>
    </source>
</reference>
<feature type="coiled-coil region" evidence="9">
    <location>
        <begin position="337"/>
        <end position="374"/>
    </location>
</feature>
<dbReference type="FunFam" id="1.10.287.130:FF:000001">
    <property type="entry name" value="Two-component sensor histidine kinase"/>
    <property type="match status" value="1"/>
</dbReference>
<dbReference type="PROSITE" id="PS50109">
    <property type="entry name" value="HIS_KIN"/>
    <property type="match status" value="1"/>
</dbReference>
<dbReference type="Pfam" id="PF02518">
    <property type="entry name" value="HATPase_c"/>
    <property type="match status" value="1"/>
</dbReference>
<accession>A0A1Z3HI90</accession>
<dbReference type="InterPro" id="IPR003661">
    <property type="entry name" value="HisK_dim/P_dom"/>
</dbReference>
<dbReference type="Gene3D" id="3.30.565.10">
    <property type="entry name" value="Histidine kinase-like ATPase, C-terminal domain"/>
    <property type="match status" value="1"/>
</dbReference>
<dbReference type="InterPro" id="IPR036097">
    <property type="entry name" value="HisK_dim/P_sf"/>
</dbReference>
<dbReference type="SUPFAM" id="SSF47384">
    <property type="entry name" value="Homodimeric domain of signal transducing histidine kinase"/>
    <property type="match status" value="1"/>
</dbReference>
<dbReference type="KEGG" id="hhg:XM38_009450"/>
<dbReference type="InterPro" id="IPR050736">
    <property type="entry name" value="Sensor_HK_Regulatory"/>
</dbReference>
<evidence type="ECO:0000256" key="9">
    <source>
        <dbReference type="SAM" id="Coils"/>
    </source>
</evidence>
<comment type="catalytic activity">
    <reaction evidence="1">
        <text>ATP + protein L-histidine = ADP + protein N-phospho-L-histidine.</text>
        <dbReference type="EC" id="2.7.13.3"/>
    </reaction>
</comment>
<dbReference type="InterPro" id="IPR005467">
    <property type="entry name" value="His_kinase_dom"/>
</dbReference>
<evidence type="ECO:0000256" key="6">
    <source>
        <dbReference type="ARBA" id="ARBA00022777"/>
    </source>
</evidence>
<evidence type="ECO:0000256" key="3">
    <source>
        <dbReference type="ARBA" id="ARBA00012438"/>
    </source>
</evidence>
<feature type="compositionally biased region" description="Polar residues" evidence="10">
    <location>
        <begin position="1"/>
        <end position="20"/>
    </location>
</feature>
<dbReference type="InterPro" id="IPR004358">
    <property type="entry name" value="Sig_transdc_His_kin-like_C"/>
</dbReference>
<protein>
    <recommendedName>
        <fullName evidence="8">Circadian input-output histidine kinase CikA</fullName>
        <ecNumber evidence="3">2.7.13.3</ecNumber>
    </recommendedName>
</protein>
<dbReference type="PANTHER" id="PTHR43711">
    <property type="entry name" value="TWO-COMPONENT HISTIDINE KINASE"/>
    <property type="match status" value="1"/>
</dbReference>
<dbReference type="PANTHER" id="PTHR43711:SF26">
    <property type="entry name" value="SENSOR HISTIDINE KINASE RCSC"/>
    <property type="match status" value="1"/>
</dbReference>
<dbReference type="AlphaFoldDB" id="A0A1Z3HI90"/>
<dbReference type="EC" id="2.7.13.3" evidence="3"/>
<evidence type="ECO:0000259" key="11">
    <source>
        <dbReference type="PROSITE" id="PS50109"/>
    </source>
</evidence>
<dbReference type="CDD" id="cd16922">
    <property type="entry name" value="HATPase_EvgS-ArcB-TorS-like"/>
    <property type="match status" value="1"/>
</dbReference>
<dbReference type="SUPFAM" id="SSF55874">
    <property type="entry name" value="ATPase domain of HSP90 chaperone/DNA topoisomerase II/histidine kinase"/>
    <property type="match status" value="1"/>
</dbReference>
<dbReference type="PRINTS" id="PR00344">
    <property type="entry name" value="BCTRLSENSOR"/>
</dbReference>
<keyword evidence="4" id="KW-0597">Phosphoprotein</keyword>
<evidence type="ECO:0000313" key="12">
    <source>
        <dbReference type="EMBL" id="ASC70015.1"/>
    </source>
</evidence>
<dbReference type="GO" id="GO:0000155">
    <property type="term" value="F:phosphorelay sensor kinase activity"/>
    <property type="evidence" value="ECO:0007669"/>
    <property type="project" value="InterPro"/>
</dbReference>
<dbReference type="SMART" id="SM00388">
    <property type="entry name" value="HisKA"/>
    <property type="match status" value="1"/>
</dbReference>
<keyword evidence="7" id="KW-0902">Two-component regulatory system</keyword>
<dbReference type="Proteomes" id="UP000191901">
    <property type="component" value="Chromosome"/>
</dbReference>
<feature type="domain" description="Histidine kinase" evidence="11">
    <location>
        <begin position="374"/>
        <end position="605"/>
    </location>
</feature>
<dbReference type="EMBL" id="CP021983">
    <property type="protein sequence ID" value="ASC70015.1"/>
    <property type="molecule type" value="Genomic_DNA"/>
</dbReference>
<dbReference type="FunFam" id="3.30.565.10:FF:000010">
    <property type="entry name" value="Sensor histidine kinase RcsC"/>
    <property type="match status" value="1"/>
</dbReference>
<dbReference type="RefSeq" id="WP_080809311.1">
    <property type="nucleotide sequence ID" value="NZ_CP021983.2"/>
</dbReference>
<proteinExistence type="inferred from homology"/>
<name>A0A1Z3HI90_9CYAN</name>